<dbReference type="SUPFAM" id="SSF53335">
    <property type="entry name" value="S-adenosyl-L-methionine-dependent methyltransferases"/>
    <property type="match status" value="1"/>
</dbReference>
<evidence type="ECO:0000313" key="1">
    <source>
        <dbReference type="EMBL" id="SFP55897.1"/>
    </source>
</evidence>
<keyword evidence="1" id="KW-0489">Methyltransferase</keyword>
<dbReference type="STRING" id="1993.SAMN04489713_11560"/>
<dbReference type="GO" id="GO:0008168">
    <property type="term" value="F:methyltransferase activity"/>
    <property type="evidence" value="ECO:0007669"/>
    <property type="project" value="UniProtKB-KW"/>
</dbReference>
<keyword evidence="1" id="KW-0808">Transferase</keyword>
<dbReference type="InterPro" id="IPR029063">
    <property type="entry name" value="SAM-dependent_MTases_sf"/>
</dbReference>
<evidence type="ECO:0000313" key="2">
    <source>
        <dbReference type="Proteomes" id="UP000183413"/>
    </source>
</evidence>
<dbReference type="FunCoup" id="A0A1I5RC25">
    <property type="interactions" value="1"/>
</dbReference>
<dbReference type="RefSeq" id="WP_021595115.1">
    <property type="nucleotide sequence ID" value="NZ_CP083237.1"/>
</dbReference>
<dbReference type="PIRSF" id="PIRSF017393">
    <property type="entry name" value="MTase_SAV2177"/>
    <property type="match status" value="1"/>
</dbReference>
<name>A0A1I5RC25_9ACTN</name>
<dbReference type="Gene3D" id="3.40.50.150">
    <property type="entry name" value="Vaccinia Virus protein VP39"/>
    <property type="match status" value="1"/>
</dbReference>
<keyword evidence="2" id="KW-1185">Reference proteome</keyword>
<proteinExistence type="predicted"/>
<dbReference type="GeneID" id="99654717"/>
<accession>A0A1I5RC25</accession>
<protein>
    <submittedName>
        <fullName evidence="1">S-adenosyl methyltransferase</fullName>
    </submittedName>
</protein>
<organism evidence="1 2">
    <name type="scientific">Actinomadura madurae</name>
    <dbReference type="NCBI Taxonomy" id="1993"/>
    <lineage>
        <taxon>Bacteria</taxon>
        <taxon>Bacillati</taxon>
        <taxon>Actinomycetota</taxon>
        <taxon>Actinomycetes</taxon>
        <taxon>Streptosporangiales</taxon>
        <taxon>Thermomonosporaceae</taxon>
        <taxon>Actinomadura</taxon>
    </lineage>
</organism>
<dbReference type="EMBL" id="FOVH01000015">
    <property type="protein sequence ID" value="SFP55897.1"/>
    <property type="molecule type" value="Genomic_DNA"/>
</dbReference>
<dbReference type="AlphaFoldDB" id="A0A1I5RC25"/>
<reference evidence="1 2" key="1">
    <citation type="submission" date="2016-10" db="EMBL/GenBank/DDBJ databases">
        <authorList>
            <person name="de Groot N.N."/>
        </authorList>
    </citation>
    <scope>NUCLEOTIDE SEQUENCE [LARGE SCALE GENOMIC DNA]</scope>
    <source>
        <strain evidence="1 2">DSM 43067</strain>
    </source>
</reference>
<dbReference type="InterPro" id="IPR006764">
    <property type="entry name" value="SAM_dep_MeTrfase_SAV2177_type"/>
</dbReference>
<dbReference type="GO" id="GO:0032259">
    <property type="term" value="P:methylation"/>
    <property type="evidence" value="ECO:0007669"/>
    <property type="project" value="UniProtKB-KW"/>
</dbReference>
<sequence>MGEPAPGAGVPPVPEIDGTVPHSARIWNYWLGGKDNYPADRAAGDEFIAVYPQIVDIAKHSRTFLSRVVRYLAGEAGVRQFLDVGTGLPTVDNTHEVAQRVAPDARIVYVDNDPLVLAHARALLTGTRQGATDYIDADMRDPDRILAEAARTLDLDRPVGLMLLNILGHVADYDEARSIVRRLLGGLPPGSHLVVADGTDVITGEAFRTAIDLWNRAGDTPYHLRTPELIGGFFAGLELLEPGVVPVSRWRAEPEPAGEPDDVDEFCAVGRKAS</sequence>
<dbReference type="Pfam" id="PF04672">
    <property type="entry name" value="Methyltransf_19"/>
    <property type="match status" value="1"/>
</dbReference>
<dbReference type="InParanoid" id="A0A1I5RC25"/>
<dbReference type="OrthoDB" id="3216820at2"/>
<dbReference type="Proteomes" id="UP000183413">
    <property type="component" value="Unassembled WGS sequence"/>
</dbReference>
<dbReference type="eggNOG" id="COG3315">
    <property type="taxonomic scope" value="Bacteria"/>
</dbReference>
<gene>
    <name evidence="1" type="ORF">SAMN04489713_11560</name>
</gene>